<dbReference type="Gene3D" id="4.10.1040.10">
    <property type="entry name" value="DM DNA-binding domain"/>
    <property type="match status" value="1"/>
</dbReference>
<dbReference type="GeneID" id="119738471"/>
<dbReference type="PROSITE" id="PS40000">
    <property type="entry name" value="DM_1"/>
    <property type="match status" value="1"/>
</dbReference>
<feature type="region of interest" description="Disordered" evidence="7">
    <location>
        <begin position="106"/>
        <end position="177"/>
    </location>
</feature>
<feature type="DNA-binding region" description="DM" evidence="6">
    <location>
        <begin position="29"/>
        <end position="76"/>
    </location>
</feature>
<dbReference type="OrthoDB" id="6162476at2759"/>
<keyword evidence="10" id="KW-1185">Reference proteome</keyword>
<keyword evidence="3 6" id="KW-0862">Zinc</keyword>
<evidence type="ECO:0000256" key="6">
    <source>
        <dbReference type="PROSITE-ProRule" id="PRU00070"/>
    </source>
</evidence>
<feature type="region of interest" description="Disordered" evidence="7">
    <location>
        <begin position="404"/>
        <end position="432"/>
    </location>
</feature>
<accession>A0A914B071</accession>
<name>A0A914B071_PATMI</name>
<dbReference type="PANTHER" id="PTHR12322">
    <property type="entry name" value="DOUBLESEX AND MAB-3 RELATED TRANSCRIPTION FACTOR DMRT"/>
    <property type="match status" value="1"/>
</dbReference>
<keyword evidence="5 6" id="KW-0539">Nucleus</keyword>
<feature type="compositionally biased region" description="Basic and acidic residues" evidence="7">
    <location>
        <begin position="130"/>
        <end position="151"/>
    </location>
</feature>
<dbReference type="RefSeq" id="XP_038069303.1">
    <property type="nucleotide sequence ID" value="XM_038213375.1"/>
</dbReference>
<feature type="domain" description="DM" evidence="8">
    <location>
        <begin position="29"/>
        <end position="76"/>
    </location>
</feature>
<dbReference type="InterPro" id="IPR001275">
    <property type="entry name" value="DM_DNA-bd"/>
</dbReference>
<dbReference type="SMART" id="SM00301">
    <property type="entry name" value="DM"/>
    <property type="match status" value="1"/>
</dbReference>
<dbReference type="InterPro" id="IPR009060">
    <property type="entry name" value="UBA-like_sf"/>
</dbReference>
<dbReference type="GO" id="GO:0007548">
    <property type="term" value="P:sex differentiation"/>
    <property type="evidence" value="ECO:0007669"/>
    <property type="project" value="TreeGrafter"/>
</dbReference>
<keyword evidence="2 6" id="KW-0479">Metal-binding</keyword>
<dbReference type="FunFam" id="4.10.1040.10:FF:000001">
    <property type="entry name" value="doublesex- and mab-3-related transcription factor 1"/>
    <property type="match status" value="1"/>
</dbReference>
<dbReference type="GO" id="GO:0046872">
    <property type="term" value="F:metal ion binding"/>
    <property type="evidence" value="ECO:0007669"/>
    <property type="project" value="UniProtKB-KW"/>
</dbReference>
<dbReference type="EnsemblMetazoa" id="XM_038213375.1">
    <property type="protein sequence ID" value="XP_038069303.1"/>
    <property type="gene ID" value="LOC119738471"/>
</dbReference>
<dbReference type="InterPro" id="IPR036407">
    <property type="entry name" value="DM_DNA-bd_sf"/>
</dbReference>
<dbReference type="AlphaFoldDB" id="A0A914B071"/>
<evidence type="ECO:0000259" key="8">
    <source>
        <dbReference type="PROSITE" id="PS50809"/>
    </source>
</evidence>
<dbReference type="GO" id="GO:0000981">
    <property type="term" value="F:DNA-binding transcription factor activity, RNA polymerase II-specific"/>
    <property type="evidence" value="ECO:0007669"/>
    <property type="project" value="TreeGrafter"/>
</dbReference>
<sequence>MMERPVIDMQTMSLLRGPLTEKGARKPKCARCRNHGVISWLKGHKRHCRFRDCRCPKCNLIAERQRVMAAQVALKRQQAAEDAIAMGLRACSPGAGGSFGMLSTNGPLFGSSDSGDELSPRPMDIADEDGDHHDITEKHMKSESANDKENGRGTPPSGQTERNNNHRHSSSKKGNESLDAFNGFAANFVSNFRPGRLTPIEILTRLFPTQRKAVLELVLQGCSGDLVKAIEHFLSATEDAVQHSPGTASALPPPSISRGVVGQRSALGHEASIGPSGVHGLQTAFRSSLGSEKHPVGSMKSAFTPLPPSSATGSSVPLFFAPRPPHPFHAEALIGRTPLFAPSSVSDLTSSMSSQAIASPRFAFPALHPFHLSGKFPTGGEGYPRLIFAPYATCPPDCIQCPGTRTSMHSEPEKSPSGTTDGSIANSAVDSE</sequence>
<evidence type="ECO:0000256" key="7">
    <source>
        <dbReference type="SAM" id="MobiDB-lite"/>
    </source>
</evidence>
<evidence type="ECO:0000313" key="9">
    <source>
        <dbReference type="EnsemblMetazoa" id="XP_038069303.1"/>
    </source>
</evidence>
<dbReference type="PANTHER" id="PTHR12322:SF118">
    <property type="entry name" value="DM DOMAIN-CONTAINING PROTEIN"/>
    <property type="match status" value="1"/>
</dbReference>
<keyword evidence="4 6" id="KW-0238">DNA-binding</keyword>
<dbReference type="OMA" id="RFRDCRC"/>
<organism evidence="9 10">
    <name type="scientific">Patiria miniata</name>
    <name type="common">Bat star</name>
    <name type="synonym">Asterina miniata</name>
    <dbReference type="NCBI Taxonomy" id="46514"/>
    <lineage>
        <taxon>Eukaryota</taxon>
        <taxon>Metazoa</taxon>
        <taxon>Echinodermata</taxon>
        <taxon>Eleutherozoa</taxon>
        <taxon>Asterozoa</taxon>
        <taxon>Asteroidea</taxon>
        <taxon>Valvatacea</taxon>
        <taxon>Valvatida</taxon>
        <taxon>Asterinidae</taxon>
        <taxon>Patiria</taxon>
    </lineage>
</organism>
<evidence type="ECO:0000256" key="1">
    <source>
        <dbReference type="ARBA" id="ARBA00006834"/>
    </source>
</evidence>
<reference evidence="9" key="1">
    <citation type="submission" date="2022-11" db="UniProtKB">
        <authorList>
            <consortium name="EnsemblMetazoa"/>
        </authorList>
    </citation>
    <scope>IDENTIFICATION</scope>
</reference>
<dbReference type="PROSITE" id="PS50809">
    <property type="entry name" value="DM_2"/>
    <property type="match status" value="1"/>
</dbReference>
<proteinExistence type="inferred from homology"/>
<dbReference type="GO" id="GO:0005634">
    <property type="term" value="C:nucleus"/>
    <property type="evidence" value="ECO:0007669"/>
    <property type="project" value="UniProtKB-SubCell"/>
</dbReference>
<evidence type="ECO:0000256" key="5">
    <source>
        <dbReference type="ARBA" id="ARBA00023242"/>
    </source>
</evidence>
<dbReference type="GO" id="GO:0000978">
    <property type="term" value="F:RNA polymerase II cis-regulatory region sequence-specific DNA binding"/>
    <property type="evidence" value="ECO:0007669"/>
    <property type="project" value="TreeGrafter"/>
</dbReference>
<evidence type="ECO:0000256" key="2">
    <source>
        <dbReference type="ARBA" id="ARBA00022723"/>
    </source>
</evidence>
<comment type="similarity">
    <text evidence="1">Belongs to the DMRT family.</text>
</comment>
<dbReference type="Proteomes" id="UP000887568">
    <property type="component" value="Unplaced"/>
</dbReference>
<dbReference type="InterPro" id="IPR005173">
    <property type="entry name" value="DMA"/>
</dbReference>
<protein>
    <recommendedName>
        <fullName evidence="8">DM domain-containing protein</fullName>
    </recommendedName>
</protein>
<comment type="subcellular location">
    <subcellularLocation>
        <location evidence="6">Nucleus</location>
    </subcellularLocation>
</comment>
<dbReference type="InterPro" id="IPR026607">
    <property type="entry name" value="DMRT"/>
</dbReference>
<feature type="region of interest" description="Disordered" evidence="7">
    <location>
        <begin position="289"/>
        <end position="308"/>
    </location>
</feature>
<dbReference type="Pfam" id="PF03474">
    <property type="entry name" value="DMA"/>
    <property type="match status" value="1"/>
</dbReference>
<dbReference type="Pfam" id="PF00751">
    <property type="entry name" value="DM"/>
    <property type="match status" value="1"/>
</dbReference>
<dbReference type="CDD" id="cd14370">
    <property type="entry name" value="CUE_DMA"/>
    <property type="match status" value="1"/>
</dbReference>
<evidence type="ECO:0000256" key="3">
    <source>
        <dbReference type="ARBA" id="ARBA00022833"/>
    </source>
</evidence>
<evidence type="ECO:0000256" key="4">
    <source>
        <dbReference type="ARBA" id="ARBA00023125"/>
    </source>
</evidence>
<dbReference type="SUPFAM" id="SSF82927">
    <property type="entry name" value="Cysteine-rich DNA binding domain, (DM domain)"/>
    <property type="match status" value="1"/>
</dbReference>
<feature type="compositionally biased region" description="Polar residues" evidence="7">
    <location>
        <begin position="416"/>
        <end position="432"/>
    </location>
</feature>
<dbReference type="SUPFAM" id="SSF46934">
    <property type="entry name" value="UBA-like"/>
    <property type="match status" value="1"/>
</dbReference>
<evidence type="ECO:0000313" key="10">
    <source>
        <dbReference type="Proteomes" id="UP000887568"/>
    </source>
</evidence>